<dbReference type="GeneID" id="5002852"/>
<dbReference type="AlphaFoldDB" id="A4S0S8"/>
<evidence type="ECO:0000256" key="1">
    <source>
        <dbReference type="SAM" id="MobiDB-lite"/>
    </source>
</evidence>
<dbReference type="RefSeq" id="XP_001419030.1">
    <property type="nucleotide sequence ID" value="XM_001418993.1"/>
</dbReference>
<reference evidence="2 3" key="1">
    <citation type="journal article" date="2007" name="Proc. Natl. Acad. Sci. U.S.A.">
        <title>The tiny eukaryote Ostreococcus provides genomic insights into the paradox of plankton speciation.</title>
        <authorList>
            <person name="Palenik B."/>
            <person name="Grimwood J."/>
            <person name="Aerts A."/>
            <person name="Rouze P."/>
            <person name="Salamov A."/>
            <person name="Putnam N."/>
            <person name="Dupont C."/>
            <person name="Jorgensen R."/>
            <person name="Derelle E."/>
            <person name="Rombauts S."/>
            <person name="Zhou K."/>
            <person name="Otillar R."/>
            <person name="Merchant S.S."/>
            <person name="Podell S."/>
            <person name="Gaasterland T."/>
            <person name="Napoli C."/>
            <person name="Gendler K."/>
            <person name="Manuell A."/>
            <person name="Tai V."/>
            <person name="Vallon O."/>
            <person name="Piganeau G."/>
            <person name="Jancek S."/>
            <person name="Heijde M."/>
            <person name="Jabbari K."/>
            <person name="Bowler C."/>
            <person name="Lohr M."/>
            <person name="Robbens S."/>
            <person name="Werner G."/>
            <person name="Dubchak I."/>
            <person name="Pazour G.J."/>
            <person name="Ren Q."/>
            <person name="Paulsen I."/>
            <person name="Delwiche C."/>
            <person name="Schmutz J."/>
            <person name="Rokhsar D."/>
            <person name="Van de Peer Y."/>
            <person name="Moreau H."/>
            <person name="Grigoriev I.V."/>
        </authorList>
    </citation>
    <scope>NUCLEOTIDE SEQUENCE [LARGE SCALE GENOMIC DNA]</scope>
    <source>
        <strain evidence="2 3">CCE9901</strain>
    </source>
</reference>
<dbReference type="Gramene" id="ABO97323">
    <property type="protein sequence ID" value="ABO97323"/>
    <property type="gene ID" value="OSTLU_32850"/>
</dbReference>
<evidence type="ECO:0000313" key="2">
    <source>
        <dbReference type="EMBL" id="ABO97323.1"/>
    </source>
</evidence>
<dbReference type="InterPro" id="IPR002110">
    <property type="entry name" value="Ankyrin_rpt"/>
</dbReference>
<protein>
    <submittedName>
        <fullName evidence="2">Uncharacterized protein</fullName>
    </submittedName>
</protein>
<dbReference type="Proteomes" id="UP000001568">
    <property type="component" value="Chromosome 7"/>
</dbReference>
<accession>A4S0S8</accession>
<proteinExistence type="predicted"/>
<dbReference type="Gene3D" id="1.25.40.20">
    <property type="entry name" value="Ankyrin repeat-containing domain"/>
    <property type="match status" value="1"/>
</dbReference>
<feature type="region of interest" description="Disordered" evidence="1">
    <location>
        <begin position="1"/>
        <end position="21"/>
    </location>
</feature>
<dbReference type="SUPFAM" id="SSF48403">
    <property type="entry name" value="Ankyrin repeat"/>
    <property type="match status" value="1"/>
</dbReference>
<gene>
    <name evidence="2" type="ORF">OSTLU_32850</name>
</gene>
<dbReference type="EMBL" id="CP000587">
    <property type="protein sequence ID" value="ABO97323.1"/>
    <property type="molecule type" value="Genomic_DNA"/>
</dbReference>
<dbReference type="InterPro" id="IPR052050">
    <property type="entry name" value="SecEffector_AnkRepeat"/>
</dbReference>
<dbReference type="HOGENOM" id="CLU_843048_0_0_1"/>
<name>A4S0S8_OSTLU</name>
<organism evidence="2 3">
    <name type="scientific">Ostreococcus lucimarinus (strain CCE9901)</name>
    <dbReference type="NCBI Taxonomy" id="436017"/>
    <lineage>
        <taxon>Eukaryota</taxon>
        <taxon>Viridiplantae</taxon>
        <taxon>Chlorophyta</taxon>
        <taxon>Mamiellophyceae</taxon>
        <taxon>Mamiellales</taxon>
        <taxon>Bathycoccaceae</taxon>
        <taxon>Ostreococcus</taxon>
    </lineage>
</organism>
<dbReference type="PANTHER" id="PTHR46586:SF3">
    <property type="entry name" value="ANKYRIN REPEAT-CONTAINING PROTEIN"/>
    <property type="match status" value="1"/>
</dbReference>
<dbReference type="InterPro" id="IPR036770">
    <property type="entry name" value="Ankyrin_rpt-contain_sf"/>
</dbReference>
<dbReference type="Pfam" id="PF12796">
    <property type="entry name" value="Ank_2"/>
    <property type="match status" value="1"/>
</dbReference>
<keyword evidence="3" id="KW-1185">Reference proteome</keyword>
<dbReference type="PANTHER" id="PTHR46586">
    <property type="entry name" value="ANKYRIN REPEAT-CONTAINING PROTEIN"/>
    <property type="match status" value="1"/>
</dbReference>
<dbReference type="KEGG" id="olu:OSTLU_32850"/>
<evidence type="ECO:0000313" key="3">
    <source>
        <dbReference type="Proteomes" id="UP000001568"/>
    </source>
</evidence>
<dbReference type="OrthoDB" id="498371at2759"/>
<dbReference type="Pfam" id="PF13637">
    <property type="entry name" value="Ank_4"/>
    <property type="match status" value="1"/>
</dbReference>
<sequence>MKDGDDATRKSRHLRDKRDAKLYGKMRELMTSDRGAPGAKAKVRNALKRVDSEFNQRGPDIALDRRDAEVMGLCRDVVSKEAWKRWSANACQDAVKNDSIERLKFLHECECPWGKCRFEATSLKILYVCAEHGSTECMKYLLKHGCKFSNHACTTAAEFGFLECLKYLREHGHHWDRWTCTGAARNGHLEMLKYAHENGCPWDENTCSSAAKRGHLECLKYAHEQGCPWNTLTCYNAASNGHLECLKYACTHGCPDSAPYAKALKEVVLPDADERFVVEVALVFHRSGEISMREFLPLWAEHRMFYRKAHYEAVRKFHASLRLNR</sequence>